<feature type="compositionally biased region" description="Basic and acidic residues" evidence="13">
    <location>
        <begin position="639"/>
        <end position="650"/>
    </location>
</feature>
<protein>
    <recommendedName>
        <fullName evidence="14">Kinesin motor domain-containing protein</fullName>
    </recommendedName>
</protein>
<dbReference type="AlphaFoldDB" id="A0AAV3RZM0"/>
<evidence type="ECO:0000313" key="15">
    <source>
        <dbReference type="EMBL" id="GAA0185802.1"/>
    </source>
</evidence>
<dbReference type="SMART" id="SM00129">
    <property type="entry name" value="KISc"/>
    <property type="match status" value="1"/>
</dbReference>
<evidence type="ECO:0000313" key="16">
    <source>
        <dbReference type="Proteomes" id="UP001454036"/>
    </source>
</evidence>
<dbReference type="FunFam" id="3.40.850.10:FF:000016">
    <property type="entry name" value="Kinesin-like protein"/>
    <property type="match status" value="1"/>
</dbReference>
<feature type="domain" description="Kinesin motor" evidence="14">
    <location>
        <begin position="23"/>
        <end position="342"/>
    </location>
</feature>
<evidence type="ECO:0000256" key="7">
    <source>
        <dbReference type="ARBA" id="ARBA00023175"/>
    </source>
</evidence>
<evidence type="ECO:0000256" key="4">
    <source>
        <dbReference type="ARBA" id="ARBA00022741"/>
    </source>
</evidence>
<dbReference type="InterPro" id="IPR027417">
    <property type="entry name" value="P-loop_NTPase"/>
</dbReference>
<name>A0AAV3RZM0_LITER</name>
<keyword evidence="8" id="KW-0963">Cytoplasm</keyword>
<dbReference type="CDD" id="cd01374">
    <property type="entry name" value="KISc_CENP_E"/>
    <property type="match status" value="1"/>
</dbReference>
<proteinExistence type="inferred from homology"/>
<dbReference type="EMBL" id="BAABME010013083">
    <property type="protein sequence ID" value="GAA0185802.1"/>
    <property type="molecule type" value="Genomic_DNA"/>
</dbReference>
<dbReference type="PANTHER" id="PTHR47968">
    <property type="entry name" value="CENTROMERE PROTEIN E"/>
    <property type="match status" value="1"/>
</dbReference>
<keyword evidence="4 11" id="KW-0547">Nucleotide-binding</keyword>
<dbReference type="Gene3D" id="3.40.850.10">
    <property type="entry name" value="Kinesin motor domain"/>
    <property type="match status" value="1"/>
</dbReference>
<dbReference type="InterPro" id="IPR027640">
    <property type="entry name" value="Kinesin-like_fam"/>
</dbReference>
<dbReference type="InterPro" id="IPR001752">
    <property type="entry name" value="Kinesin_motor_dom"/>
</dbReference>
<feature type="region of interest" description="Disordered" evidence="13">
    <location>
        <begin position="639"/>
        <end position="699"/>
    </location>
</feature>
<dbReference type="Proteomes" id="UP001454036">
    <property type="component" value="Unassembled WGS sequence"/>
</dbReference>
<feature type="coiled-coil region" evidence="12">
    <location>
        <begin position="351"/>
        <end position="416"/>
    </location>
</feature>
<dbReference type="GO" id="GO:0008017">
    <property type="term" value="F:microtubule binding"/>
    <property type="evidence" value="ECO:0007669"/>
    <property type="project" value="InterPro"/>
</dbReference>
<evidence type="ECO:0000259" key="14">
    <source>
        <dbReference type="PROSITE" id="PS50067"/>
    </source>
</evidence>
<keyword evidence="7 11" id="KW-0505">Motor protein</keyword>
<keyword evidence="16" id="KW-1185">Reference proteome</keyword>
<evidence type="ECO:0000256" key="12">
    <source>
        <dbReference type="SAM" id="Coils"/>
    </source>
</evidence>
<dbReference type="GO" id="GO:0003777">
    <property type="term" value="F:microtubule motor activity"/>
    <property type="evidence" value="ECO:0007669"/>
    <property type="project" value="InterPro"/>
</dbReference>
<comment type="subcellular location">
    <subcellularLocation>
        <location evidence="10">Cytoplasm</location>
        <location evidence="10">Cytoskeleton</location>
        <location evidence="10">Phragmoplast</location>
    </subcellularLocation>
    <subcellularLocation>
        <location evidence="1">Nucleus</location>
    </subcellularLocation>
</comment>
<dbReference type="PROSITE" id="PS50067">
    <property type="entry name" value="KINESIN_MOTOR_2"/>
    <property type="match status" value="1"/>
</dbReference>
<dbReference type="GO" id="GO:0005524">
    <property type="term" value="F:ATP binding"/>
    <property type="evidence" value="ECO:0007669"/>
    <property type="project" value="UniProtKB-UniRule"/>
</dbReference>
<dbReference type="GO" id="GO:0005874">
    <property type="term" value="C:microtubule"/>
    <property type="evidence" value="ECO:0007669"/>
    <property type="project" value="UniProtKB-KW"/>
</dbReference>
<evidence type="ECO:0000256" key="5">
    <source>
        <dbReference type="ARBA" id="ARBA00022840"/>
    </source>
</evidence>
<organism evidence="15 16">
    <name type="scientific">Lithospermum erythrorhizon</name>
    <name type="common">Purple gromwell</name>
    <name type="synonym">Lithospermum officinale var. erythrorhizon</name>
    <dbReference type="NCBI Taxonomy" id="34254"/>
    <lineage>
        <taxon>Eukaryota</taxon>
        <taxon>Viridiplantae</taxon>
        <taxon>Streptophyta</taxon>
        <taxon>Embryophyta</taxon>
        <taxon>Tracheophyta</taxon>
        <taxon>Spermatophyta</taxon>
        <taxon>Magnoliopsida</taxon>
        <taxon>eudicotyledons</taxon>
        <taxon>Gunneridae</taxon>
        <taxon>Pentapetalae</taxon>
        <taxon>asterids</taxon>
        <taxon>lamiids</taxon>
        <taxon>Boraginales</taxon>
        <taxon>Boraginaceae</taxon>
        <taxon>Boraginoideae</taxon>
        <taxon>Lithospermeae</taxon>
        <taxon>Lithospermum</taxon>
    </lineage>
</organism>
<evidence type="ECO:0000256" key="9">
    <source>
        <dbReference type="ARBA" id="ARBA00023242"/>
    </source>
</evidence>
<evidence type="ECO:0000256" key="10">
    <source>
        <dbReference type="ARBA" id="ARBA00060413"/>
    </source>
</evidence>
<comment type="similarity">
    <text evidence="2">Belongs to the TRAFAC class myosin-kinesin ATPase superfamily. Kinesin family. KIN-7 subfamily.</text>
</comment>
<dbReference type="InterPro" id="IPR036961">
    <property type="entry name" value="Kinesin_motor_dom_sf"/>
</dbReference>
<evidence type="ECO:0000256" key="6">
    <source>
        <dbReference type="ARBA" id="ARBA00023054"/>
    </source>
</evidence>
<evidence type="ECO:0000256" key="11">
    <source>
        <dbReference type="PROSITE-ProRule" id="PRU00283"/>
    </source>
</evidence>
<dbReference type="PANTHER" id="PTHR47968:SF54">
    <property type="entry name" value="KINESIN-LIKE PROTEIN NACK2"/>
    <property type="match status" value="1"/>
</dbReference>
<feature type="compositionally biased region" description="Basic and acidic residues" evidence="13">
    <location>
        <begin position="665"/>
        <end position="690"/>
    </location>
</feature>
<accession>A0AAV3RZM0</accession>
<dbReference type="GO" id="GO:0009524">
    <property type="term" value="C:phragmoplast"/>
    <property type="evidence" value="ECO:0007669"/>
    <property type="project" value="UniProtKB-SubCell"/>
</dbReference>
<evidence type="ECO:0000256" key="8">
    <source>
        <dbReference type="ARBA" id="ARBA00023212"/>
    </source>
</evidence>
<dbReference type="GO" id="GO:0005634">
    <property type="term" value="C:nucleus"/>
    <property type="evidence" value="ECO:0007669"/>
    <property type="project" value="UniProtKB-SubCell"/>
</dbReference>
<dbReference type="SUPFAM" id="SSF52540">
    <property type="entry name" value="P-loop containing nucleoside triphosphate hydrolases"/>
    <property type="match status" value="1"/>
</dbReference>
<dbReference type="Pfam" id="PF00225">
    <property type="entry name" value="Kinesin"/>
    <property type="match status" value="1"/>
</dbReference>
<reference evidence="15 16" key="1">
    <citation type="submission" date="2024-01" db="EMBL/GenBank/DDBJ databases">
        <title>The complete chloroplast genome sequence of Lithospermum erythrorhizon: insights into the phylogenetic relationship among Boraginaceae species and the maternal lineages of purple gromwells.</title>
        <authorList>
            <person name="Okada T."/>
            <person name="Watanabe K."/>
        </authorList>
    </citation>
    <scope>NUCLEOTIDE SEQUENCE [LARGE SCALE GENOMIC DNA]</scope>
</reference>
<keyword evidence="3" id="KW-0493">Microtubule</keyword>
<feature type="region of interest" description="Disordered" evidence="13">
    <location>
        <begin position="909"/>
        <end position="947"/>
    </location>
</feature>
<feature type="binding site" evidence="11">
    <location>
        <begin position="106"/>
        <end position="113"/>
    </location>
    <ligand>
        <name>ATP</name>
        <dbReference type="ChEBI" id="CHEBI:30616"/>
    </ligand>
</feature>
<dbReference type="GO" id="GO:0000919">
    <property type="term" value="P:cell plate assembly"/>
    <property type="evidence" value="ECO:0007669"/>
    <property type="project" value="UniProtKB-ARBA"/>
</dbReference>
<keyword evidence="8" id="KW-0206">Cytoskeleton</keyword>
<dbReference type="PRINTS" id="PR00380">
    <property type="entry name" value="KINESINHEAVY"/>
</dbReference>
<dbReference type="GO" id="GO:0007018">
    <property type="term" value="P:microtubule-based movement"/>
    <property type="evidence" value="ECO:0007669"/>
    <property type="project" value="InterPro"/>
</dbReference>
<keyword evidence="9" id="KW-0539">Nucleus</keyword>
<keyword evidence="6 12" id="KW-0175">Coiled coil</keyword>
<comment type="caution">
    <text evidence="15">The sequence shown here is derived from an EMBL/GenBank/DDBJ whole genome shotgun (WGS) entry which is preliminary data.</text>
</comment>
<keyword evidence="5 11" id="KW-0067">ATP-binding</keyword>
<sequence>MGSNCGEDSNLSGVDGSSAHEEKILVSVRLRPLNEREVSQNDESDWECINNTIISKSNERAIPSTGYNFDRVFGSEISSRQVYEEGAKNVALSALNGINASIFAYGQTSSGKTYTMSGITEYTLSDIFNYVNKHESREFVLKFSALEIYNECVRDLLTSENTNLRLLDDPERGTVVAKLTEVTLRDWDQLKELLAVCEAQRQIGETTLNEMSSRSHQILRLTIESSTREYSTSQDSDILTATVNFVDLAGSERSSQSMSESTRLKEGCHINRSLLTLGTVIRKLSKGRNGHVPYRDSKLTRILQNSLGGNAKTAIICTLSPAQSHVEQSRNTLLFASCAKQVTNSAQVNVVMSEKTLVKLLQKELARLEKELRRLASVSSGSCDSLSALQEKEHQIEKMDNEIRELTQQRDYAHSRLQNVQLAEQSNLSDSFHEKGRAWLDDYPTSVSDINDSFQSEITSSASHSSGRYEGIGSNKIGEFESEESFLSDDMTPTKFINKYFGPDPSVGWENIAYTSDLITEDICKEVQHVEVEGDKCRLKSEEIPSQQELNAIKVDNSGTSKIQAQDLNNTSDCLDIPVSPLSNKDMSNYRNNEISRNRSCEASITIVSSEATKDHENVLQNGFEEETPEMVAKADNLKVDELNHDSEKLEDTEDKTETSNEENIDQHNDYSTTFREDYDLKDEKGEDNSRNTFFPSTDGKLECLQHDENFVGNLECQKQSVDNPLSDASSNEDESRICQKQTVYNHVSEDENLDCHKQIVDTHVNASTTEDENLECQKQVVEKHVSEDENLDCHKQNVDKHISEDEILECRNQIVENHVNEENLDCHKQIAEKQISEDEILECQKPSVDNHVTQDENLQCQKHIVDNHLSVVSSPDHENLQCEKHLVDNPTSVVVSSINSDHFQCDEEKSKGNHVVQMERTSEKQQNLPDNDSKVVDDSQLSSSNRTMDFEKQRQEIIELWNVCNVPLEHRTYFFLLFKGEPSDSIYMEVEQRRLSYLKGSLCRSSVASSQRALQRERERLKRQMLKKLSSQERESLYEKWGIALKSKKRRLQLCRRLWTNTKDLEHIKESAALVAKLVGFEELNHAPKEIFGLSLPPPTICRSITWQGLPSLLRQLDLI</sequence>
<dbReference type="Pfam" id="PF11995">
    <property type="entry name" value="DUF3490"/>
    <property type="match status" value="1"/>
</dbReference>
<feature type="compositionally biased region" description="Acidic residues" evidence="13">
    <location>
        <begin position="651"/>
        <end position="664"/>
    </location>
</feature>
<dbReference type="PROSITE" id="PS00411">
    <property type="entry name" value="KINESIN_MOTOR_1"/>
    <property type="match status" value="1"/>
</dbReference>
<evidence type="ECO:0000256" key="2">
    <source>
        <dbReference type="ARBA" id="ARBA00007310"/>
    </source>
</evidence>
<evidence type="ECO:0000256" key="1">
    <source>
        <dbReference type="ARBA" id="ARBA00004123"/>
    </source>
</evidence>
<evidence type="ECO:0000256" key="13">
    <source>
        <dbReference type="SAM" id="MobiDB-lite"/>
    </source>
</evidence>
<evidence type="ECO:0000256" key="3">
    <source>
        <dbReference type="ARBA" id="ARBA00022701"/>
    </source>
</evidence>
<dbReference type="InterPro" id="IPR019821">
    <property type="entry name" value="Kinesin_motor_CS"/>
</dbReference>
<dbReference type="InterPro" id="IPR021881">
    <property type="entry name" value="NACK_C"/>
</dbReference>
<gene>
    <name evidence="15" type="ORF">LIER_33090</name>
</gene>